<dbReference type="Gene3D" id="3.30.63.10">
    <property type="entry name" value="Guanylate Kinase phosphate binding domain"/>
    <property type="match status" value="1"/>
</dbReference>
<keyword evidence="6 10" id="KW-0418">Kinase</keyword>
<dbReference type="PROSITE" id="PS50052">
    <property type="entry name" value="GUANYLATE_KINASE_2"/>
    <property type="match status" value="1"/>
</dbReference>
<evidence type="ECO:0000256" key="8">
    <source>
        <dbReference type="ARBA" id="ARBA00030128"/>
    </source>
</evidence>
<dbReference type="InterPro" id="IPR020590">
    <property type="entry name" value="Guanylate_kinase_CS"/>
</dbReference>
<protein>
    <recommendedName>
        <fullName evidence="3">Guanylate kinase</fullName>
        <ecNumber evidence="2">2.7.4.8</ecNumber>
    </recommendedName>
    <alternativeName>
        <fullName evidence="8">GMP kinase</fullName>
    </alternativeName>
</protein>
<dbReference type="SMART" id="SM00072">
    <property type="entry name" value="GuKc"/>
    <property type="match status" value="1"/>
</dbReference>
<sequence>MGKLVIISGPSGSGKTTVCKLLEKDPHVKKSISVTTRLPRPNEKNGEAYHFVSTHEFEEMIRKGELAEHAEYCGYFYGTPVKALKEALTKEGFYLLEIEVQGALQIMEKFPETISIFLLPPDKKTLGQRLVQRNTNREQDLELRLKSADKELEYKDRYNHRVVNDDLAVTVNTIRKILKLA</sequence>
<evidence type="ECO:0000259" key="9">
    <source>
        <dbReference type="PROSITE" id="PS50052"/>
    </source>
</evidence>
<keyword evidence="7" id="KW-0067">ATP-binding</keyword>
<dbReference type="STRING" id="1004156.AYP45_16015"/>
<dbReference type="EMBL" id="AYTS01000165">
    <property type="protein sequence ID" value="OOP55229.1"/>
    <property type="molecule type" value="Genomic_DNA"/>
</dbReference>
<organism evidence="10 11">
    <name type="scientific">Candidatus Brocadia carolinensis</name>
    <dbReference type="NCBI Taxonomy" id="1004156"/>
    <lineage>
        <taxon>Bacteria</taxon>
        <taxon>Pseudomonadati</taxon>
        <taxon>Planctomycetota</taxon>
        <taxon>Candidatus Brocadiia</taxon>
        <taxon>Candidatus Brocadiales</taxon>
        <taxon>Candidatus Brocadiaceae</taxon>
        <taxon>Candidatus Brocadia</taxon>
    </lineage>
</organism>
<dbReference type="GO" id="GO:0004385">
    <property type="term" value="F:GMP kinase activity"/>
    <property type="evidence" value="ECO:0007669"/>
    <property type="project" value="UniProtKB-EC"/>
</dbReference>
<dbReference type="CDD" id="cd00071">
    <property type="entry name" value="GMPK"/>
    <property type="match status" value="1"/>
</dbReference>
<comment type="caution">
    <text evidence="10">The sequence shown here is derived from an EMBL/GenBank/DDBJ whole genome shotgun (WGS) entry which is preliminary data.</text>
</comment>
<dbReference type="PROSITE" id="PS00856">
    <property type="entry name" value="GUANYLATE_KINASE_1"/>
    <property type="match status" value="1"/>
</dbReference>
<name>A0A1V4AQ68_9BACT</name>
<dbReference type="GO" id="GO:0005524">
    <property type="term" value="F:ATP binding"/>
    <property type="evidence" value="ECO:0007669"/>
    <property type="project" value="UniProtKB-KW"/>
</dbReference>
<evidence type="ECO:0000313" key="10">
    <source>
        <dbReference type="EMBL" id="OOP55229.1"/>
    </source>
</evidence>
<evidence type="ECO:0000256" key="1">
    <source>
        <dbReference type="ARBA" id="ARBA00005790"/>
    </source>
</evidence>
<dbReference type="InterPro" id="IPR027417">
    <property type="entry name" value="P-loop_NTPase"/>
</dbReference>
<dbReference type="InterPro" id="IPR008144">
    <property type="entry name" value="Guanylate_kin-like_dom"/>
</dbReference>
<dbReference type="Proteomes" id="UP000189681">
    <property type="component" value="Unassembled WGS sequence"/>
</dbReference>
<dbReference type="EC" id="2.7.4.8" evidence="2"/>
<gene>
    <name evidence="10" type="ORF">AYP45_16015</name>
</gene>
<dbReference type="SUPFAM" id="SSF52540">
    <property type="entry name" value="P-loop containing nucleoside triphosphate hydrolases"/>
    <property type="match status" value="1"/>
</dbReference>
<feature type="domain" description="Guanylate kinase-like" evidence="9">
    <location>
        <begin position="2"/>
        <end position="179"/>
    </location>
</feature>
<dbReference type="PANTHER" id="PTHR23117:SF13">
    <property type="entry name" value="GUANYLATE KINASE"/>
    <property type="match status" value="1"/>
</dbReference>
<comment type="similarity">
    <text evidence="1">Belongs to the guanylate kinase family.</text>
</comment>
<evidence type="ECO:0000256" key="3">
    <source>
        <dbReference type="ARBA" id="ARBA00016296"/>
    </source>
</evidence>
<evidence type="ECO:0000256" key="2">
    <source>
        <dbReference type="ARBA" id="ARBA00012961"/>
    </source>
</evidence>
<dbReference type="InterPro" id="IPR008145">
    <property type="entry name" value="GK/Ca_channel_bsu"/>
</dbReference>
<dbReference type="AlphaFoldDB" id="A0A1V4AQ68"/>
<dbReference type="GO" id="GO:0005829">
    <property type="term" value="C:cytosol"/>
    <property type="evidence" value="ECO:0007669"/>
    <property type="project" value="TreeGrafter"/>
</dbReference>
<evidence type="ECO:0000256" key="7">
    <source>
        <dbReference type="ARBA" id="ARBA00022840"/>
    </source>
</evidence>
<evidence type="ECO:0000313" key="11">
    <source>
        <dbReference type="Proteomes" id="UP000189681"/>
    </source>
</evidence>
<dbReference type="Gene3D" id="3.40.50.300">
    <property type="entry name" value="P-loop containing nucleotide triphosphate hydrolases"/>
    <property type="match status" value="1"/>
</dbReference>
<accession>A0A1V4AQ68</accession>
<evidence type="ECO:0000256" key="4">
    <source>
        <dbReference type="ARBA" id="ARBA00022679"/>
    </source>
</evidence>
<dbReference type="FunFam" id="3.30.63.10:FF:000002">
    <property type="entry name" value="Guanylate kinase 1"/>
    <property type="match status" value="1"/>
</dbReference>
<dbReference type="InterPro" id="IPR017665">
    <property type="entry name" value="Guanylate_kinase"/>
</dbReference>
<evidence type="ECO:0000256" key="5">
    <source>
        <dbReference type="ARBA" id="ARBA00022741"/>
    </source>
</evidence>
<keyword evidence="4" id="KW-0808">Transferase</keyword>
<reference evidence="10 11" key="1">
    <citation type="journal article" date="2017" name="Water Res.">
        <title>Discovery and metagenomic analysis of an anammox bacterial enrichment related to Candidatus "Brocadia caroliniensis" in a full-scale glycerol-fed nitritation-denitritation separate centrate treatment process.</title>
        <authorList>
            <person name="Park H."/>
            <person name="Brotto A.C."/>
            <person name="van Loosdrecht M.C."/>
            <person name="Chandran K."/>
        </authorList>
    </citation>
    <scope>NUCLEOTIDE SEQUENCE [LARGE SCALE GENOMIC DNA]</scope>
    <source>
        <strain evidence="10">26THWARD</strain>
    </source>
</reference>
<dbReference type="NCBIfam" id="TIGR03263">
    <property type="entry name" value="guanyl_kin"/>
    <property type="match status" value="1"/>
</dbReference>
<evidence type="ECO:0000256" key="6">
    <source>
        <dbReference type="ARBA" id="ARBA00022777"/>
    </source>
</evidence>
<proteinExistence type="inferred from homology"/>
<dbReference type="PANTHER" id="PTHR23117">
    <property type="entry name" value="GUANYLATE KINASE-RELATED"/>
    <property type="match status" value="1"/>
</dbReference>
<keyword evidence="5" id="KW-0547">Nucleotide-binding</keyword>
<dbReference type="Pfam" id="PF00625">
    <property type="entry name" value="Guanylate_kin"/>
    <property type="match status" value="1"/>
</dbReference>